<dbReference type="OrthoDB" id="10381809at2759"/>
<name>A0A9N9YU07_9HYPO</name>
<reference evidence="1" key="1">
    <citation type="submission" date="2021-10" db="EMBL/GenBank/DDBJ databases">
        <authorList>
            <person name="Piombo E."/>
        </authorList>
    </citation>
    <scope>NUCLEOTIDE SEQUENCE</scope>
</reference>
<comment type="caution">
    <text evidence="1">The sequence shown here is derived from an EMBL/GenBank/DDBJ whole genome shotgun (WGS) entry which is preliminary data.</text>
</comment>
<dbReference type="AlphaFoldDB" id="A0A9N9YU07"/>
<gene>
    <name evidence="1" type="ORF">CRHIZ90672A_00008963</name>
</gene>
<proteinExistence type="predicted"/>
<sequence>SGYVLNSQAQTGSTKTISCALASFHTMRTFETPRSAVSAVGKTGYNLFRLLLRLDTYIYHVPSQSISYLIATISPRLSNMRVPITSFTLAWLVASVAASPVVDISAAAEEASPLEKRECSKAGICGGAIPPGTQPVYCCIGYSCQFWGRPVGVCAKR</sequence>
<dbReference type="Proteomes" id="UP000696573">
    <property type="component" value="Unassembled WGS sequence"/>
</dbReference>
<accession>A0A9N9YU07</accession>
<keyword evidence="2" id="KW-1185">Reference proteome</keyword>
<protein>
    <submittedName>
        <fullName evidence="1">Uncharacterized protein</fullName>
    </submittedName>
</protein>
<feature type="non-terminal residue" evidence="1">
    <location>
        <position position="1"/>
    </location>
</feature>
<organism evidence="1 2">
    <name type="scientific">Clonostachys rhizophaga</name>
    <dbReference type="NCBI Taxonomy" id="160324"/>
    <lineage>
        <taxon>Eukaryota</taxon>
        <taxon>Fungi</taxon>
        <taxon>Dikarya</taxon>
        <taxon>Ascomycota</taxon>
        <taxon>Pezizomycotina</taxon>
        <taxon>Sordariomycetes</taxon>
        <taxon>Hypocreomycetidae</taxon>
        <taxon>Hypocreales</taxon>
        <taxon>Bionectriaceae</taxon>
        <taxon>Clonostachys</taxon>
    </lineage>
</organism>
<evidence type="ECO:0000313" key="2">
    <source>
        <dbReference type="Proteomes" id="UP000696573"/>
    </source>
</evidence>
<dbReference type="EMBL" id="CABFNQ020000763">
    <property type="protein sequence ID" value="CAH0041152.1"/>
    <property type="molecule type" value="Genomic_DNA"/>
</dbReference>
<evidence type="ECO:0000313" key="1">
    <source>
        <dbReference type="EMBL" id="CAH0041152.1"/>
    </source>
</evidence>